<keyword evidence="1" id="KW-0472">Membrane</keyword>
<dbReference type="Pfam" id="PF01882">
    <property type="entry name" value="DUF58"/>
    <property type="match status" value="1"/>
</dbReference>
<feature type="transmembrane region" description="Helical" evidence="1">
    <location>
        <begin position="67"/>
        <end position="87"/>
    </location>
</feature>
<dbReference type="EMBL" id="FTOH01000003">
    <property type="protein sequence ID" value="SIS68583.1"/>
    <property type="molecule type" value="Genomic_DNA"/>
</dbReference>
<accession>A0A1N7L448</accession>
<keyword evidence="1" id="KW-1133">Transmembrane helix</keyword>
<reference evidence="4" key="1">
    <citation type="submission" date="2017-01" db="EMBL/GenBank/DDBJ databases">
        <authorList>
            <person name="Varghese N."/>
            <person name="Submissions S."/>
        </authorList>
    </citation>
    <scope>NUCLEOTIDE SEQUENCE [LARGE SCALE GENOMIC DNA]</scope>
    <source>
        <strain evidence="4">DSM 24913</strain>
    </source>
</reference>
<protein>
    <submittedName>
        <fullName evidence="3">Uncharacterized conserved protein, DUF58 family, contains vWF domain</fullName>
    </submittedName>
</protein>
<dbReference type="STRING" id="484498.SAMN05421686_103275"/>
<dbReference type="PANTHER" id="PTHR34351">
    <property type="entry name" value="SLR1927 PROTEIN-RELATED"/>
    <property type="match status" value="1"/>
</dbReference>
<dbReference type="OrthoDB" id="5298497at2"/>
<feature type="domain" description="DUF58" evidence="2">
    <location>
        <begin position="224"/>
        <end position="264"/>
    </location>
</feature>
<dbReference type="PANTHER" id="PTHR34351:SF1">
    <property type="entry name" value="SLR1927 PROTEIN"/>
    <property type="match status" value="1"/>
</dbReference>
<dbReference type="AlphaFoldDB" id="A0A1N7L448"/>
<organism evidence="3 4">
    <name type="scientific">Thalassolituus maritimus</name>
    <dbReference type="NCBI Taxonomy" id="484498"/>
    <lineage>
        <taxon>Bacteria</taxon>
        <taxon>Pseudomonadati</taxon>
        <taxon>Pseudomonadota</taxon>
        <taxon>Gammaproteobacteria</taxon>
        <taxon>Oceanospirillales</taxon>
        <taxon>Oceanospirillaceae</taxon>
        <taxon>Thalassolituus</taxon>
    </lineage>
</organism>
<evidence type="ECO:0000313" key="4">
    <source>
        <dbReference type="Proteomes" id="UP000185639"/>
    </source>
</evidence>
<evidence type="ECO:0000256" key="1">
    <source>
        <dbReference type="SAM" id="Phobius"/>
    </source>
</evidence>
<evidence type="ECO:0000313" key="3">
    <source>
        <dbReference type="EMBL" id="SIS68583.1"/>
    </source>
</evidence>
<dbReference type="Proteomes" id="UP000185639">
    <property type="component" value="Unassembled WGS sequence"/>
</dbReference>
<sequence length="325" mass="36262">MVKRSQSDKKGWGRRLFQSWLNRRIPPVSRLALSHRNVFILPSRTGWAFAGLLVAMLLTAINYQNSLIYGLTFWLVSLGHGTIWLTFRNLSGLEMSAGKVESCCAGESLQLPVRISSARNWAVAVAVGYPGETEQDFTLAPGESLEAALTRRTLKRGRLPLKRIRVETEYPFGLFRAWSWVALDFDVVVYPKPEFTPVHLSAGDGDEIEGTAMALIGRDDVSGIREYGRGDSMNQISWKHTARTGSPKSFEREQEQGVMCLLDWESLKGLEPEVRLSRLASWVDQAEALGWQYGLSIPGVEISAATGSEHRHRCLKALALWGEGE</sequence>
<gene>
    <name evidence="3" type="ORF">SAMN05421686_103275</name>
</gene>
<name>A0A1N7L448_9GAMM</name>
<evidence type="ECO:0000259" key="2">
    <source>
        <dbReference type="Pfam" id="PF01882"/>
    </source>
</evidence>
<keyword evidence="1" id="KW-0812">Transmembrane</keyword>
<keyword evidence="4" id="KW-1185">Reference proteome</keyword>
<dbReference type="InterPro" id="IPR002881">
    <property type="entry name" value="DUF58"/>
</dbReference>
<proteinExistence type="predicted"/>